<comment type="caution">
    <text evidence="3">The sequence shown here is derived from an EMBL/GenBank/DDBJ whole genome shotgun (WGS) entry which is preliminary data.</text>
</comment>
<keyword evidence="4" id="KW-1185">Reference proteome</keyword>
<keyword evidence="2" id="KW-1133">Transmembrane helix</keyword>
<dbReference type="Proteomes" id="UP000284706">
    <property type="component" value="Unassembled WGS sequence"/>
</dbReference>
<organism evidence="3 4">
    <name type="scientific">Gymnopilus dilepis</name>
    <dbReference type="NCBI Taxonomy" id="231916"/>
    <lineage>
        <taxon>Eukaryota</taxon>
        <taxon>Fungi</taxon>
        <taxon>Dikarya</taxon>
        <taxon>Basidiomycota</taxon>
        <taxon>Agaricomycotina</taxon>
        <taxon>Agaricomycetes</taxon>
        <taxon>Agaricomycetidae</taxon>
        <taxon>Agaricales</taxon>
        <taxon>Agaricineae</taxon>
        <taxon>Hymenogastraceae</taxon>
        <taxon>Gymnopilus</taxon>
    </lineage>
</organism>
<dbReference type="EMBL" id="NHYE01001007">
    <property type="protein sequence ID" value="PPR00412.1"/>
    <property type="molecule type" value="Genomic_DNA"/>
</dbReference>
<protein>
    <submittedName>
        <fullName evidence="3">Uncharacterized protein</fullName>
    </submittedName>
</protein>
<feature type="transmembrane region" description="Helical" evidence="2">
    <location>
        <begin position="30"/>
        <end position="48"/>
    </location>
</feature>
<dbReference type="InParanoid" id="A0A409YBN2"/>
<evidence type="ECO:0000313" key="3">
    <source>
        <dbReference type="EMBL" id="PPR00412.1"/>
    </source>
</evidence>
<keyword evidence="2" id="KW-0812">Transmembrane</keyword>
<sequence length="298" mass="34329">MECFLYISFLFLISYFFLLEFVFSSRYIHVSLTFSFSLLLFLRFYSFLVSDLLIDTKYDLNKLPLAFRSLPCLSVLEYALRSFSCPGWMDGRMVGTVALFDSFLSFLSLILICCTPFCTPPCSARYARYKELYHPLAALPFLFQVYDSCAHYELSALQDAWLGRCPLELGRERLPSSYVILYFKYTLILVVRLGRYFVACQPKSPRTRIEDVDDTDSAQGKRITYITPTSESLATSRRSIREGGKRKQCQQHDVSGVRGERDRTRLELGRSRDGNLAFVCVRKVASPRRRLLAVPPSL</sequence>
<proteinExistence type="predicted"/>
<feature type="region of interest" description="Disordered" evidence="1">
    <location>
        <begin position="236"/>
        <end position="261"/>
    </location>
</feature>
<evidence type="ECO:0000313" key="4">
    <source>
        <dbReference type="Proteomes" id="UP000284706"/>
    </source>
</evidence>
<feature type="transmembrane region" description="Helical" evidence="2">
    <location>
        <begin position="6"/>
        <end position="23"/>
    </location>
</feature>
<evidence type="ECO:0000256" key="2">
    <source>
        <dbReference type="SAM" id="Phobius"/>
    </source>
</evidence>
<gene>
    <name evidence="3" type="ORF">CVT26_009697</name>
</gene>
<accession>A0A409YBN2</accession>
<evidence type="ECO:0000256" key="1">
    <source>
        <dbReference type="SAM" id="MobiDB-lite"/>
    </source>
</evidence>
<name>A0A409YBN2_9AGAR</name>
<reference evidence="3 4" key="1">
    <citation type="journal article" date="2018" name="Evol. Lett.">
        <title>Horizontal gene cluster transfer increased hallucinogenic mushroom diversity.</title>
        <authorList>
            <person name="Reynolds H.T."/>
            <person name="Vijayakumar V."/>
            <person name="Gluck-Thaler E."/>
            <person name="Korotkin H.B."/>
            <person name="Matheny P.B."/>
            <person name="Slot J.C."/>
        </authorList>
    </citation>
    <scope>NUCLEOTIDE SEQUENCE [LARGE SCALE GENOMIC DNA]</scope>
    <source>
        <strain evidence="3 4">SRW20</strain>
    </source>
</reference>
<dbReference type="AlphaFoldDB" id="A0A409YBN2"/>
<feature type="transmembrane region" description="Helical" evidence="2">
    <location>
        <begin position="97"/>
        <end position="118"/>
    </location>
</feature>
<keyword evidence="2" id="KW-0472">Membrane</keyword>